<keyword evidence="9 11" id="KW-0275">Fatty acid biosynthesis</keyword>
<dbReference type="PROSITE" id="PS00098">
    <property type="entry name" value="THIOLASE_1"/>
    <property type="match status" value="1"/>
</dbReference>
<feature type="active site" description="For beta-ketoacyl synthase activity" evidence="12">
    <location>
        <position position="165"/>
    </location>
</feature>
<keyword evidence="10 11" id="KW-0012">Acyltransferase</keyword>
<dbReference type="GO" id="GO:0004315">
    <property type="term" value="F:3-oxoacyl-[acyl-carrier-protein] synthase activity"/>
    <property type="evidence" value="ECO:0007669"/>
    <property type="project" value="UniProtKB-UniRule"/>
</dbReference>
<dbReference type="InterPro" id="IPR020841">
    <property type="entry name" value="PKS_Beta-ketoAc_synthase_dom"/>
</dbReference>
<dbReference type="SMART" id="SM00825">
    <property type="entry name" value="PKS_KS"/>
    <property type="match status" value="1"/>
</dbReference>
<proteinExistence type="inferred from homology"/>
<dbReference type="UniPathway" id="UPA00094"/>
<keyword evidence="6 11" id="KW-0808">Transferase</keyword>
<dbReference type="InterPro" id="IPR017568">
    <property type="entry name" value="3-oxoacyl-ACP_synth-2"/>
</dbReference>
<dbReference type="NCBIfam" id="TIGR03150">
    <property type="entry name" value="fabF"/>
    <property type="match status" value="1"/>
</dbReference>
<name>A0A399SY63_9BACT</name>
<evidence type="ECO:0000256" key="2">
    <source>
        <dbReference type="ARBA" id="ARBA00008467"/>
    </source>
</evidence>
<dbReference type="PIRSF" id="PIRSF000447">
    <property type="entry name" value="KAS_II"/>
    <property type="match status" value="1"/>
</dbReference>
<dbReference type="OrthoDB" id="9808669at2"/>
<keyword evidence="5 11" id="KW-0444">Lipid biosynthesis</keyword>
<comment type="similarity">
    <text evidence="2 11 13">Belongs to the thiolase-like superfamily. Beta-ketoacyl-ACP synthases family.</text>
</comment>
<gene>
    <name evidence="15" type="primary">fabF</name>
    <name evidence="15" type="ORF">D1614_16630</name>
</gene>
<sequence>MKMKRAVITGLGAITPLGNNVNDFWQSLINGKSGATPITRFDTTNHKTKFACEVKGFDPSAMFEKSEVRKMDLYTLYALAAADEGIKDSGLDLDACDRNKIGVILATGIGGMQTFEDEILKFGENTQQPRFSPFFITKMISNIATGQISIRYGLHGVSYSLTSACASSNNAIANALDLIRLGRANVVIAGGSEASITQACVGGFNSMKAMSTLNESPETASRPFDKSRDGFVAGEGAGILVIEELEHALKRGARIYCELAGYGAASDAYHVAATHPEGLGAVLAMEGALEDANLKPEDVNYINAHATSTPVGDISECLAIEKVFRNSLDKLHISATKSMTGHLLGAAGAIEAIACVKAVEQGVIPPTINLGELDSQINPELNLTPHKAHKKEVTVALSNTFGFGGHTSTSVFRKYN</sequence>
<dbReference type="PANTHER" id="PTHR11712:SF336">
    <property type="entry name" value="3-OXOACYL-[ACYL-CARRIER-PROTEIN] SYNTHASE, MITOCHONDRIAL"/>
    <property type="match status" value="1"/>
</dbReference>
<evidence type="ECO:0000256" key="1">
    <source>
        <dbReference type="ARBA" id="ARBA00005194"/>
    </source>
</evidence>
<evidence type="ECO:0000256" key="6">
    <source>
        <dbReference type="ARBA" id="ARBA00022679"/>
    </source>
</evidence>
<dbReference type="PROSITE" id="PS00606">
    <property type="entry name" value="KS3_1"/>
    <property type="match status" value="1"/>
</dbReference>
<dbReference type="InterPro" id="IPR000794">
    <property type="entry name" value="Beta-ketoacyl_synthase"/>
</dbReference>
<dbReference type="Pfam" id="PF00109">
    <property type="entry name" value="ketoacyl-synt"/>
    <property type="match status" value="1"/>
</dbReference>
<evidence type="ECO:0000256" key="4">
    <source>
        <dbReference type="ARBA" id="ARBA00014657"/>
    </source>
</evidence>
<dbReference type="AlphaFoldDB" id="A0A399SY63"/>
<evidence type="ECO:0000256" key="11">
    <source>
        <dbReference type="PIRNR" id="PIRNR000447"/>
    </source>
</evidence>
<dbReference type="Pfam" id="PF02801">
    <property type="entry name" value="Ketoacyl-synt_C"/>
    <property type="match status" value="1"/>
</dbReference>
<comment type="catalytic activity">
    <reaction evidence="11">
        <text>(9Z)-hexadecenoyl-[ACP] + malonyl-[ACP] + H(+) = 3-oxo-(11Z)-octadecenoyl-[ACP] + holo-[ACP] + CO2</text>
        <dbReference type="Rhea" id="RHEA:55040"/>
        <dbReference type="Rhea" id="RHEA-COMP:9623"/>
        <dbReference type="Rhea" id="RHEA-COMP:9685"/>
        <dbReference type="Rhea" id="RHEA-COMP:10800"/>
        <dbReference type="Rhea" id="RHEA-COMP:14074"/>
        <dbReference type="ChEBI" id="CHEBI:15378"/>
        <dbReference type="ChEBI" id="CHEBI:16526"/>
        <dbReference type="ChEBI" id="CHEBI:64479"/>
        <dbReference type="ChEBI" id="CHEBI:78449"/>
        <dbReference type="ChEBI" id="CHEBI:83989"/>
        <dbReference type="ChEBI" id="CHEBI:138538"/>
        <dbReference type="EC" id="2.3.1.179"/>
    </reaction>
</comment>
<comment type="catalytic activity">
    <reaction evidence="11">
        <text>a fatty acyl-[ACP] + malonyl-[ACP] + H(+) = a 3-oxoacyl-[ACP] + holo-[ACP] + CO2</text>
        <dbReference type="Rhea" id="RHEA:22836"/>
        <dbReference type="Rhea" id="RHEA-COMP:9623"/>
        <dbReference type="Rhea" id="RHEA-COMP:9685"/>
        <dbReference type="Rhea" id="RHEA-COMP:9916"/>
        <dbReference type="Rhea" id="RHEA-COMP:14125"/>
        <dbReference type="ChEBI" id="CHEBI:15378"/>
        <dbReference type="ChEBI" id="CHEBI:16526"/>
        <dbReference type="ChEBI" id="CHEBI:64479"/>
        <dbReference type="ChEBI" id="CHEBI:78449"/>
        <dbReference type="ChEBI" id="CHEBI:78776"/>
        <dbReference type="ChEBI" id="CHEBI:138651"/>
    </reaction>
</comment>
<feature type="domain" description="Ketosynthase family 3 (KS3)" evidence="14">
    <location>
        <begin position="3"/>
        <end position="414"/>
    </location>
</feature>
<dbReference type="GO" id="GO:0005829">
    <property type="term" value="C:cytosol"/>
    <property type="evidence" value="ECO:0007669"/>
    <property type="project" value="TreeGrafter"/>
</dbReference>
<dbReference type="PANTHER" id="PTHR11712">
    <property type="entry name" value="POLYKETIDE SYNTHASE-RELATED"/>
    <property type="match status" value="1"/>
</dbReference>
<evidence type="ECO:0000313" key="16">
    <source>
        <dbReference type="Proteomes" id="UP000265926"/>
    </source>
</evidence>
<dbReference type="EMBL" id="QWGR01000010">
    <property type="protein sequence ID" value="RIJ47081.1"/>
    <property type="molecule type" value="Genomic_DNA"/>
</dbReference>
<protein>
    <recommendedName>
        <fullName evidence="4 11">3-oxoacyl-[acyl-carrier-protein] synthase 2</fullName>
        <ecNumber evidence="3 11">2.3.1.179</ecNumber>
    </recommendedName>
</protein>
<comment type="pathway">
    <text evidence="1 11">Lipid metabolism; fatty acid biosynthesis.</text>
</comment>
<dbReference type="InterPro" id="IPR014030">
    <property type="entry name" value="Ketoacyl_synth_N"/>
</dbReference>
<comment type="function">
    <text evidence="11">Involved in the type II fatty acid elongation cycle. Catalyzes the elongation of a wide range of acyl-ACP by the addition of two carbons from malonyl-ACP to an acyl acceptor. Can efficiently catalyze the conversion of palmitoleoyl-ACP (cis-hexadec-9-enoyl-ACP) to cis-vaccenoyl-ACP (cis-octadec-11-enoyl-ACP), an essential step in the thermal regulation of fatty acid composition.</text>
</comment>
<dbReference type="InterPro" id="IPR016039">
    <property type="entry name" value="Thiolase-like"/>
</dbReference>
<dbReference type="PROSITE" id="PS52004">
    <property type="entry name" value="KS3_2"/>
    <property type="match status" value="1"/>
</dbReference>
<evidence type="ECO:0000256" key="5">
    <source>
        <dbReference type="ARBA" id="ARBA00022516"/>
    </source>
</evidence>
<reference evidence="15 16" key="1">
    <citation type="submission" date="2018-08" db="EMBL/GenBank/DDBJ databases">
        <title>Pallidiluteibacterium maritimus gen. nov., sp. nov., isolated from coastal sediment.</title>
        <authorList>
            <person name="Zhou L.Y."/>
        </authorList>
    </citation>
    <scope>NUCLEOTIDE SEQUENCE [LARGE SCALE GENOMIC DNA]</scope>
    <source>
        <strain evidence="15 16">XSD2</strain>
    </source>
</reference>
<evidence type="ECO:0000256" key="9">
    <source>
        <dbReference type="ARBA" id="ARBA00023160"/>
    </source>
</evidence>
<evidence type="ECO:0000259" key="14">
    <source>
        <dbReference type="PROSITE" id="PS52004"/>
    </source>
</evidence>
<comment type="caution">
    <text evidence="15">The sequence shown here is derived from an EMBL/GenBank/DDBJ whole genome shotgun (WGS) entry which is preliminary data.</text>
</comment>
<evidence type="ECO:0000256" key="12">
    <source>
        <dbReference type="PIRSR" id="PIRSR000447-1"/>
    </source>
</evidence>
<dbReference type="FunFam" id="3.40.47.10:FF:000018">
    <property type="entry name" value="3-oxoacyl-[acyl-carrier-protein] synthase 2"/>
    <property type="match status" value="1"/>
</dbReference>
<dbReference type="CDD" id="cd00834">
    <property type="entry name" value="KAS_I_II"/>
    <property type="match status" value="1"/>
</dbReference>
<evidence type="ECO:0000256" key="13">
    <source>
        <dbReference type="RuleBase" id="RU003694"/>
    </source>
</evidence>
<dbReference type="InterPro" id="IPR014031">
    <property type="entry name" value="Ketoacyl_synth_C"/>
</dbReference>
<dbReference type="InterPro" id="IPR018201">
    <property type="entry name" value="Ketoacyl_synth_AS"/>
</dbReference>
<dbReference type="GO" id="GO:0006633">
    <property type="term" value="P:fatty acid biosynthetic process"/>
    <property type="evidence" value="ECO:0007669"/>
    <property type="project" value="UniProtKB-UniRule"/>
</dbReference>
<evidence type="ECO:0000256" key="10">
    <source>
        <dbReference type="ARBA" id="ARBA00023315"/>
    </source>
</evidence>
<dbReference type="NCBIfam" id="NF005589">
    <property type="entry name" value="PRK07314.1"/>
    <property type="match status" value="1"/>
</dbReference>
<keyword evidence="7" id="KW-0276">Fatty acid metabolism</keyword>
<evidence type="ECO:0000313" key="15">
    <source>
        <dbReference type="EMBL" id="RIJ47081.1"/>
    </source>
</evidence>
<dbReference type="EC" id="2.3.1.179" evidence="3 11"/>
<dbReference type="InterPro" id="IPR020615">
    <property type="entry name" value="Thiolase_acyl_enz_int_AS"/>
</dbReference>
<organism evidence="15 16">
    <name type="scientific">Maribellus luteus</name>
    <dbReference type="NCBI Taxonomy" id="2305463"/>
    <lineage>
        <taxon>Bacteria</taxon>
        <taxon>Pseudomonadati</taxon>
        <taxon>Bacteroidota</taxon>
        <taxon>Bacteroidia</taxon>
        <taxon>Marinilabiliales</taxon>
        <taxon>Prolixibacteraceae</taxon>
        <taxon>Maribellus</taxon>
    </lineage>
</organism>
<accession>A0A399SY63</accession>
<dbReference type="SUPFAM" id="SSF53901">
    <property type="entry name" value="Thiolase-like"/>
    <property type="match status" value="2"/>
</dbReference>
<keyword evidence="16" id="KW-1185">Reference proteome</keyword>
<evidence type="ECO:0000256" key="8">
    <source>
        <dbReference type="ARBA" id="ARBA00023098"/>
    </source>
</evidence>
<evidence type="ECO:0000256" key="7">
    <source>
        <dbReference type="ARBA" id="ARBA00022832"/>
    </source>
</evidence>
<evidence type="ECO:0000256" key="3">
    <source>
        <dbReference type="ARBA" id="ARBA00012356"/>
    </source>
</evidence>
<keyword evidence="8" id="KW-0443">Lipid metabolism</keyword>
<dbReference type="Proteomes" id="UP000265926">
    <property type="component" value="Unassembled WGS sequence"/>
</dbReference>
<dbReference type="Gene3D" id="3.40.47.10">
    <property type="match status" value="1"/>
</dbReference>